<dbReference type="InterPro" id="IPR008927">
    <property type="entry name" value="6-PGluconate_DH-like_C_sf"/>
</dbReference>
<dbReference type="PIRSF" id="PIRSF000105">
    <property type="entry name" value="HCDH"/>
    <property type="match status" value="1"/>
</dbReference>
<organism evidence="10 11">
    <name type="scientific">Periweissella beninensis</name>
    <dbReference type="NCBI Taxonomy" id="504936"/>
    <lineage>
        <taxon>Bacteria</taxon>
        <taxon>Bacillati</taxon>
        <taxon>Bacillota</taxon>
        <taxon>Bacilli</taxon>
        <taxon>Lactobacillales</taxon>
        <taxon>Lactobacillaceae</taxon>
        <taxon>Periweissella</taxon>
    </lineage>
</organism>
<proteinExistence type="predicted"/>
<dbReference type="Gene3D" id="1.10.1040.10">
    <property type="entry name" value="N-(1-d-carboxylethyl)-l-norvaline Dehydrogenase, domain 2"/>
    <property type="match status" value="1"/>
</dbReference>
<dbReference type="Pfam" id="PF00725">
    <property type="entry name" value="3HCDH"/>
    <property type="match status" value="1"/>
</dbReference>
<evidence type="ECO:0000313" key="10">
    <source>
        <dbReference type="EMBL" id="MCM2438072.1"/>
    </source>
</evidence>
<evidence type="ECO:0000256" key="4">
    <source>
        <dbReference type="ARBA" id="ARBA00023002"/>
    </source>
</evidence>
<dbReference type="RefSeq" id="WP_205143981.1">
    <property type="nucleotide sequence ID" value="NZ_JAFBDN010000016.1"/>
</dbReference>
<keyword evidence="6" id="KW-0443">Lipid metabolism</keyword>
<dbReference type="InterPro" id="IPR006176">
    <property type="entry name" value="3-OHacyl-CoA_DH_NAD-bd"/>
</dbReference>
<gene>
    <name evidence="10" type="ORF">KAK10_09195</name>
</gene>
<dbReference type="InterPro" id="IPR006108">
    <property type="entry name" value="3HC_DH_C"/>
</dbReference>
<evidence type="ECO:0000256" key="7">
    <source>
        <dbReference type="ARBA" id="ARBA00049556"/>
    </source>
</evidence>
<dbReference type="SUPFAM" id="SSF48179">
    <property type="entry name" value="6-phosphogluconate dehydrogenase C-terminal domain-like"/>
    <property type="match status" value="1"/>
</dbReference>
<evidence type="ECO:0000259" key="8">
    <source>
        <dbReference type="Pfam" id="PF00725"/>
    </source>
</evidence>
<dbReference type="EC" id="1.1.1.35" evidence="10"/>
<dbReference type="SUPFAM" id="SSF51735">
    <property type="entry name" value="NAD(P)-binding Rossmann-fold domains"/>
    <property type="match status" value="1"/>
</dbReference>
<dbReference type="Proteomes" id="UP001057481">
    <property type="component" value="Unassembled WGS sequence"/>
</dbReference>
<dbReference type="InterPro" id="IPR013328">
    <property type="entry name" value="6PGD_dom2"/>
</dbReference>
<evidence type="ECO:0000259" key="9">
    <source>
        <dbReference type="Pfam" id="PF02737"/>
    </source>
</evidence>
<dbReference type="InterPro" id="IPR022694">
    <property type="entry name" value="3-OHacyl-CoA_DH"/>
</dbReference>
<dbReference type="Pfam" id="PF02737">
    <property type="entry name" value="3HCDH_N"/>
    <property type="match status" value="1"/>
</dbReference>
<dbReference type="InterPro" id="IPR052242">
    <property type="entry name" value="Mito_3-hydroxyacyl-CoA_DH"/>
</dbReference>
<evidence type="ECO:0000256" key="5">
    <source>
        <dbReference type="ARBA" id="ARBA00023027"/>
    </source>
</evidence>
<name>A0ABT0VJR0_9LACO</name>
<comment type="pathway">
    <text evidence="1">Lipid metabolism; fatty acid beta-oxidation.</text>
</comment>
<dbReference type="EMBL" id="JAGMVS010000076">
    <property type="protein sequence ID" value="MCM2438072.1"/>
    <property type="molecule type" value="Genomic_DNA"/>
</dbReference>
<dbReference type="GO" id="GO:0003857">
    <property type="term" value="F:(3S)-3-hydroxyacyl-CoA dehydrogenase (NAD+) activity"/>
    <property type="evidence" value="ECO:0007669"/>
    <property type="project" value="UniProtKB-EC"/>
</dbReference>
<sequence length="294" mass="32540">MTYTNVVIAGGGTLGSQIAYMSAYSGKNVTIWGRAEHSLESAKARVARWEKAVQAYFKSSDAQIADARKNLTYTTNLQEALKDADLVIEALPESIDVKKDFYEKFGQIADKKVVIASNSSTMLTSDLAKFVDRPEQFLNYHFANNIWQGNTAEIMPSAKTDPQLPATFVEFSHEIKMVPILINKEQPGYVLNSMLVPFLDSATDLWVNDIAQPQDIDKTWMIATGAPMGPFAIMDVVGMNTVYQINAAKKNPEAQKVAQKIKAMIDNNQIGVESGAGFYTYPNPEYKQADFLKG</sequence>
<dbReference type="InterPro" id="IPR036291">
    <property type="entry name" value="NAD(P)-bd_dom_sf"/>
</dbReference>
<protein>
    <submittedName>
        <fullName evidence="10">3-hydroxyacyl-CoA dehydrogenase</fullName>
        <ecNumber evidence="10">1.1.1.35</ecNumber>
    </submittedName>
</protein>
<evidence type="ECO:0000256" key="1">
    <source>
        <dbReference type="ARBA" id="ARBA00005005"/>
    </source>
</evidence>
<comment type="pathway">
    <text evidence="2">Lipid metabolism; butanoate metabolism.</text>
</comment>
<accession>A0ABT0VJR0</accession>
<feature type="domain" description="3-hydroxyacyl-CoA dehydrogenase C-terminal" evidence="8">
    <location>
        <begin position="188"/>
        <end position="281"/>
    </location>
</feature>
<evidence type="ECO:0000256" key="3">
    <source>
        <dbReference type="ARBA" id="ARBA00022832"/>
    </source>
</evidence>
<dbReference type="PANTHER" id="PTHR43561">
    <property type="match status" value="1"/>
</dbReference>
<keyword evidence="11" id="KW-1185">Reference proteome</keyword>
<evidence type="ECO:0000313" key="11">
    <source>
        <dbReference type="Proteomes" id="UP001057481"/>
    </source>
</evidence>
<feature type="domain" description="3-hydroxyacyl-CoA dehydrogenase NAD binding" evidence="9">
    <location>
        <begin position="6"/>
        <end position="184"/>
    </location>
</feature>
<dbReference type="Gene3D" id="3.40.50.720">
    <property type="entry name" value="NAD(P)-binding Rossmann-like Domain"/>
    <property type="match status" value="1"/>
</dbReference>
<comment type="catalytic activity">
    <reaction evidence="7">
        <text>a (3S)-3-hydroxyacyl-CoA + NAD(+) = a 3-oxoacyl-CoA + NADH + H(+)</text>
        <dbReference type="Rhea" id="RHEA:22432"/>
        <dbReference type="ChEBI" id="CHEBI:15378"/>
        <dbReference type="ChEBI" id="CHEBI:57318"/>
        <dbReference type="ChEBI" id="CHEBI:57540"/>
        <dbReference type="ChEBI" id="CHEBI:57945"/>
        <dbReference type="ChEBI" id="CHEBI:90726"/>
        <dbReference type="EC" id="1.1.1.35"/>
    </reaction>
</comment>
<keyword evidence="3" id="KW-0276">Fatty acid metabolism</keyword>
<keyword evidence="4 10" id="KW-0560">Oxidoreductase</keyword>
<dbReference type="PANTHER" id="PTHR43561:SF3">
    <property type="entry name" value="HYDROXYACYL-COENZYME A DEHYDROGENASE, MITOCHONDRIAL"/>
    <property type="match status" value="1"/>
</dbReference>
<comment type="caution">
    <text evidence="10">The sequence shown here is derived from an EMBL/GenBank/DDBJ whole genome shotgun (WGS) entry which is preliminary data.</text>
</comment>
<keyword evidence="5" id="KW-0520">NAD</keyword>
<dbReference type="NCBIfam" id="NF006143">
    <property type="entry name" value="PRK08293.1"/>
    <property type="match status" value="1"/>
</dbReference>
<evidence type="ECO:0000256" key="2">
    <source>
        <dbReference type="ARBA" id="ARBA00005086"/>
    </source>
</evidence>
<reference evidence="10" key="1">
    <citation type="submission" date="2021-04" db="EMBL/GenBank/DDBJ databases">
        <title>Taxonomic assessment of Weissella genus.</title>
        <authorList>
            <person name="Fanelli F."/>
            <person name="Chieffi D."/>
            <person name="Dell'Aquila A."/>
            <person name="Gyu-Sung C."/>
            <person name="Franz C.M.A.P."/>
            <person name="Fusco V."/>
        </authorList>
    </citation>
    <scope>NUCLEOTIDE SEQUENCE</scope>
    <source>
        <strain evidence="10">LMG 25373</strain>
    </source>
</reference>
<evidence type="ECO:0000256" key="6">
    <source>
        <dbReference type="ARBA" id="ARBA00023098"/>
    </source>
</evidence>